<evidence type="ECO:0000256" key="3">
    <source>
        <dbReference type="ARBA" id="ARBA00022723"/>
    </source>
</evidence>
<dbReference type="SUPFAM" id="SSF81296">
    <property type="entry name" value="E set domains"/>
    <property type="match status" value="1"/>
</dbReference>
<dbReference type="InterPro" id="IPR008335">
    <property type="entry name" value="Mopterin_OxRdtase_euk"/>
</dbReference>
<keyword evidence="4" id="KW-0560">Oxidoreductase</keyword>
<dbReference type="SUPFAM" id="SSF56524">
    <property type="entry name" value="Oxidoreductase molybdopterin-binding domain"/>
    <property type="match status" value="1"/>
</dbReference>
<dbReference type="GO" id="GO:0006790">
    <property type="term" value="P:sulfur compound metabolic process"/>
    <property type="evidence" value="ECO:0007669"/>
    <property type="project" value="TreeGrafter"/>
</dbReference>
<dbReference type="EMBL" id="MVIH01000002">
    <property type="protein sequence ID" value="ORB56111.1"/>
    <property type="molecule type" value="Genomic_DNA"/>
</dbReference>
<feature type="domain" description="Oxidoreductase molybdopterin-binding" evidence="6">
    <location>
        <begin position="49"/>
        <end position="220"/>
    </location>
</feature>
<comment type="cofactor">
    <cofactor evidence="1">
        <name>Mo-molybdopterin</name>
        <dbReference type="ChEBI" id="CHEBI:71302"/>
    </cofactor>
</comment>
<dbReference type="Gene3D" id="2.60.40.650">
    <property type="match status" value="1"/>
</dbReference>
<protein>
    <recommendedName>
        <fullName evidence="10">Sulfite oxidase-like oxidoreductase</fullName>
    </recommendedName>
</protein>
<dbReference type="Proteomes" id="UP000192534">
    <property type="component" value="Unassembled WGS sequence"/>
</dbReference>
<sequence length="360" mass="39315">MPNVDRHGLVKPTPPDLMEDTGSGLDYGTRPDRMFGDIVGTDRFFVRSHADTPVIDAADWKLQITGDGVRQAVSLGYNDLRTNFPLTSIVRTIECAGNRRVQFGLEVGQTFEGTQWGRTAIGTAEWTGVRLRDLLESAGITADASEVVPESLDAIRARRPLPLAKALADDTIVAWAMNGEELPPDHGFPARLVVSGWLGAASIKWLGRIDVATQHVEVPWNTIDYVMIGPGYPAAGDQARGPAITEPALSSLVELPWPARLCPGPQIIRGRAFAGEARVTSVDYRIDDHAWQSATITSSGEPGVWARWQLRWDAQPGEHVLRVRAADDRGRVQPDSTPWNELGYMHESVLAHPISVGDNP</sequence>
<evidence type="ECO:0000259" key="7">
    <source>
        <dbReference type="Pfam" id="PF03404"/>
    </source>
</evidence>
<dbReference type="InterPro" id="IPR036374">
    <property type="entry name" value="OxRdtase_Mopterin-bd_sf"/>
</dbReference>
<dbReference type="Gene3D" id="3.90.420.10">
    <property type="entry name" value="Oxidoreductase, molybdopterin-binding domain"/>
    <property type="match status" value="1"/>
</dbReference>
<dbReference type="PANTHER" id="PTHR19372:SF7">
    <property type="entry name" value="SULFITE OXIDASE, MITOCHONDRIAL"/>
    <property type="match status" value="1"/>
</dbReference>
<gene>
    <name evidence="8" type="ORF">BST42_07000</name>
</gene>
<name>A0A1X0J2P7_MYCRH</name>
<dbReference type="PRINTS" id="PR00407">
    <property type="entry name" value="EUMOPTERIN"/>
</dbReference>
<evidence type="ECO:0000313" key="9">
    <source>
        <dbReference type="Proteomes" id="UP000192534"/>
    </source>
</evidence>
<keyword evidence="3" id="KW-0479">Metal-binding</keyword>
<dbReference type="GO" id="GO:0043546">
    <property type="term" value="F:molybdopterin cofactor binding"/>
    <property type="evidence" value="ECO:0007669"/>
    <property type="project" value="TreeGrafter"/>
</dbReference>
<dbReference type="GO" id="GO:0020037">
    <property type="term" value="F:heme binding"/>
    <property type="evidence" value="ECO:0007669"/>
    <property type="project" value="TreeGrafter"/>
</dbReference>
<dbReference type="Pfam" id="PF03404">
    <property type="entry name" value="Mo-co_dimer"/>
    <property type="match status" value="1"/>
</dbReference>
<evidence type="ECO:0000256" key="2">
    <source>
        <dbReference type="ARBA" id="ARBA00022505"/>
    </source>
</evidence>
<dbReference type="PANTHER" id="PTHR19372">
    <property type="entry name" value="SULFITE REDUCTASE"/>
    <property type="match status" value="1"/>
</dbReference>
<dbReference type="AlphaFoldDB" id="A0A1X0J2P7"/>
<comment type="caution">
    <text evidence="8">The sequence shown here is derived from an EMBL/GenBank/DDBJ whole genome shotgun (WGS) entry which is preliminary data.</text>
</comment>
<keyword evidence="9" id="KW-1185">Reference proteome</keyword>
<dbReference type="OrthoDB" id="9795587at2"/>
<dbReference type="GO" id="GO:0008482">
    <property type="term" value="F:sulfite oxidase activity"/>
    <property type="evidence" value="ECO:0007669"/>
    <property type="project" value="TreeGrafter"/>
</dbReference>
<dbReference type="RefSeq" id="WP_083117804.1">
    <property type="nucleotide sequence ID" value="NZ_JACKUO010000040.1"/>
</dbReference>
<feature type="region of interest" description="Disordered" evidence="5">
    <location>
        <begin position="1"/>
        <end position="25"/>
    </location>
</feature>
<organism evidence="8 9">
    <name type="scientific">Mycolicibacterium rhodesiae</name>
    <name type="common">Mycobacterium rhodesiae</name>
    <dbReference type="NCBI Taxonomy" id="36814"/>
    <lineage>
        <taxon>Bacteria</taxon>
        <taxon>Bacillati</taxon>
        <taxon>Actinomycetota</taxon>
        <taxon>Actinomycetes</taxon>
        <taxon>Mycobacteriales</taxon>
        <taxon>Mycobacteriaceae</taxon>
        <taxon>Mycolicibacterium</taxon>
    </lineage>
</organism>
<evidence type="ECO:0000256" key="1">
    <source>
        <dbReference type="ARBA" id="ARBA00001924"/>
    </source>
</evidence>
<dbReference type="GO" id="GO:0030151">
    <property type="term" value="F:molybdenum ion binding"/>
    <property type="evidence" value="ECO:0007669"/>
    <property type="project" value="InterPro"/>
</dbReference>
<evidence type="ECO:0000256" key="5">
    <source>
        <dbReference type="SAM" id="MobiDB-lite"/>
    </source>
</evidence>
<dbReference type="Pfam" id="PF00174">
    <property type="entry name" value="Oxidored_molyb"/>
    <property type="match status" value="1"/>
</dbReference>
<evidence type="ECO:0000256" key="4">
    <source>
        <dbReference type="ARBA" id="ARBA00023002"/>
    </source>
</evidence>
<evidence type="ECO:0000259" key="6">
    <source>
        <dbReference type="Pfam" id="PF00174"/>
    </source>
</evidence>
<evidence type="ECO:0000313" key="8">
    <source>
        <dbReference type="EMBL" id="ORB56111.1"/>
    </source>
</evidence>
<dbReference type="InterPro" id="IPR000572">
    <property type="entry name" value="OxRdtase_Mopterin-bd_dom"/>
</dbReference>
<dbReference type="CDD" id="cd02110">
    <property type="entry name" value="SO_family_Moco_dimer"/>
    <property type="match status" value="1"/>
</dbReference>
<proteinExistence type="predicted"/>
<keyword evidence="2" id="KW-0500">Molybdenum</keyword>
<dbReference type="InterPro" id="IPR014756">
    <property type="entry name" value="Ig_E-set"/>
</dbReference>
<dbReference type="InterPro" id="IPR005066">
    <property type="entry name" value="MoCF_OxRdtse_dimer"/>
</dbReference>
<reference evidence="8 9" key="1">
    <citation type="submission" date="2016-12" db="EMBL/GenBank/DDBJ databases">
        <title>The new phylogeny of genus Mycobacterium.</title>
        <authorList>
            <person name="Tortoli E."/>
            <person name="Trovato A."/>
            <person name="Cirillo D.M."/>
        </authorList>
    </citation>
    <scope>NUCLEOTIDE SEQUENCE [LARGE SCALE GENOMIC DNA]</scope>
    <source>
        <strain evidence="8 9">DSM 44223</strain>
    </source>
</reference>
<accession>A0A1X0J2P7</accession>
<feature type="domain" description="Moybdenum cofactor oxidoreductase dimerisation" evidence="7">
    <location>
        <begin position="264"/>
        <end position="347"/>
    </location>
</feature>
<evidence type="ECO:0008006" key="10">
    <source>
        <dbReference type="Google" id="ProtNLM"/>
    </source>
</evidence>